<keyword evidence="4" id="KW-1185">Reference proteome</keyword>
<keyword evidence="1" id="KW-0732">Signal</keyword>
<evidence type="ECO:0000313" key="3">
    <source>
        <dbReference type="EMBL" id="MFB2879866.1"/>
    </source>
</evidence>
<comment type="caution">
    <text evidence="3">The sequence shown here is derived from an EMBL/GenBank/DDBJ whole genome shotgun (WGS) entry which is preliminary data.</text>
</comment>
<accession>A0ABV4XC82</accession>
<dbReference type="RefSeq" id="WP_413272900.1">
    <property type="nucleotide sequence ID" value="NZ_JBHFNQ010000184.1"/>
</dbReference>
<feature type="chain" id="PRO_5045100711" description="Ice-binding protein C-terminal domain-containing protein" evidence="1">
    <location>
        <begin position="33"/>
        <end position="274"/>
    </location>
</feature>
<protein>
    <recommendedName>
        <fullName evidence="2">Ice-binding protein C-terminal domain-containing protein</fullName>
    </recommendedName>
</protein>
<evidence type="ECO:0000313" key="4">
    <source>
        <dbReference type="Proteomes" id="UP001576774"/>
    </source>
</evidence>
<sequence>MRSFTIKDYCQIGLSLTALTVAALINAESAKAATFSIGGYTWDAANSVTTGRIIQGREQAEPFITPFLSSEPEVRDRTIGKLLGGSTFGFSESFALGKDNSTLSIIELGWGSGMSLTNEDGKDLVIYETGGFGEPEAFAVAVKKVGASDFTDYLYEFSSGFYQSDPYTTHFATAIDLSTFGLNLGDQIESIRIKNLILSDRVTGDGQGFLGGGNRPTMGPTYANQVYELGKFDPDITFVAALHRPNPVPEPAATLSLLALGAFGISCLGKRKQQ</sequence>
<evidence type="ECO:0000256" key="1">
    <source>
        <dbReference type="SAM" id="SignalP"/>
    </source>
</evidence>
<reference evidence="3 4" key="1">
    <citation type="submission" date="2024-09" db="EMBL/GenBank/DDBJ databases">
        <title>Floridaenema gen nov. (Aerosakkonemataceae, Aerosakkonematales ord. nov., Cyanobacteria) from benthic tropical and subtropical fresh waters, with the description of four new species.</title>
        <authorList>
            <person name="Moretto J.A."/>
            <person name="Berthold D.E."/>
            <person name="Lefler F.W."/>
            <person name="Huang I.-S."/>
            <person name="Laughinghouse H. IV."/>
        </authorList>
    </citation>
    <scope>NUCLEOTIDE SEQUENCE [LARGE SCALE GENOMIC DNA]</scope>
    <source>
        <strain evidence="3 4">BLCC-F46</strain>
    </source>
</reference>
<feature type="domain" description="Ice-binding protein C-terminal" evidence="2">
    <location>
        <begin position="247"/>
        <end position="268"/>
    </location>
</feature>
<name>A0ABV4XC82_9CYAN</name>
<proteinExistence type="predicted"/>
<evidence type="ECO:0000259" key="2">
    <source>
        <dbReference type="Pfam" id="PF07589"/>
    </source>
</evidence>
<feature type="signal peptide" evidence="1">
    <location>
        <begin position="1"/>
        <end position="32"/>
    </location>
</feature>
<organism evidence="3 4">
    <name type="scientific">Floridaenema aerugineum BLCC-F46</name>
    <dbReference type="NCBI Taxonomy" id="3153654"/>
    <lineage>
        <taxon>Bacteria</taxon>
        <taxon>Bacillati</taxon>
        <taxon>Cyanobacteriota</taxon>
        <taxon>Cyanophyceae</taxon>
        <taxon>Oscillatoriophycideae</taxon>
        <taxon>Aerosakkonematales</taxon>
        <taxon>Aerosakkonemataceae</taxon>
        <taxon>Floridanema</taxon>
        <taxon>Floridanema aerugineum</taxon>
    </lineage>
</organism>
<dbReference type="Proteomes" id="UP001576774">
    <property type="component" value="Unassembled WGS sequence"/>
</dbReference>
<dbReference type="InterPro" id="IPR013424">
    <property type="entry name" value="Ice-binding_C"/>
</dbReference>
<dbReference type="EMBL" id="JBHFNQ010000184">
    <property type="protein sequence ID" value="MFB2879866.1"/>
    <property type="molecule type" value="Genomic_DNA"/>
</dbReference>
<gene>
    <name evidence="3" type="ORF">ACE1CC_23680</name>
</gene>
<dbReference type="Pfam" id="PF07589">
    <property type="entry name" value="PEP-CTERM"/>
    <property type="match status" value="1"/>
</dbReference>